<dbReference type="PANTHER" id="PTHR30469">
    <property type="entry name" value="MULTIDRUG RESISTANCE PROTEIN MDTA"/>
    <property type="match status" value="1"/>
</dbReference>
<dbReference type="SUPFAM" id="SSF111369">
    <property type="entry name" value="HlyD-like secretion proteins"/>
    <property type="match status" value="1"/>
</dbReference>
<accession>A0ABU5HC49</accession>
<dbReference type="InterPro" id="IPR058792">
    <property type="entry name" value="Beta-barrel_RND_2"/>
</dbReference>
<evidence type="ECO:0000259" key="5">
    <source>
        <dbReference type="Pfam" id="PF25954"/>
    </source>
</evidence>
<dbReference type="RefSeq" id="WP_321549749.1">
    <property type="nucleotide sequence ID" value="NZ_JAXIVS010000013.1"/>
</dbReference>
<sequence length="406" mass="42077">MRGMGLVALAAVALAMGTGCGGKGGGDAAGGEAPAGKAGAGGAGGKGGGRGAMQFPVEVAPVESRDVEYVVSAVGSVEAFEQVQITARVAGVVERVLFTEGQTVKKGDALAEIEPTRYSLAVASAKAALEKAQASASEAQAGAQRRATVNEQRPGLLPAEELETFQTRARTAAAEVSAAKAALDQAELNLRDAYVRAPMDGVLQTRTVQTGQYVNPGYVMATLLRRDPLLLRFRVPEADVARLQPGMEARFTVRTDGRTYTGKITHVAAAADDQSRMVPVTAEVKGEEATALRPGAFASVSVPVETSKGSPVIPQTAVRPSERGFLAFVVEGDKARERVLELGMRTADGRVEVKEGLKPGETLVVRGAEALKEGAPVRVVEGQKPPLTGEPRQQPVEKSSTGGAGQ</sequence>
<comment type="similarity">
    <text evidence="1">Belongs to the membrane fusion protein (MFP) (TC 8.A.1) family.</text>
</comment>
<dbReference type="Gene3D" id="1.10.287.470">
    <property type="entry name" value="Helix hairpin bin"/>
    <property type="match status" value="1"/>
</dbReference>
<feature type="region of interest" description="Disordered" evidence="2">
    <location>
        <begin position="376"/>
        <end position="406"/>
    </location>
</feature>
<dbReference type="Pfam" id="PF25876">
    <property type="entry name" value="HH_MFP_RND"/>
    <property type="match status" value="1"/>
</dbReference>
<gene>
    <name evidence="7" type="ORF">SYV04_31915</name>
</gene>
<name>A0ABU5HC49_9BACT</name>
<dbReference type="Pfam" id="PF25917">
    <property type="entry name" value="BSH_RND"/>
    <property type="match status" value="1"/>
</dbReference>
<feature type="compositionally biased region" description="Gly residues" evidence="2">
    <location>
        <begin position="38"/>
        <end position="47"/>
    </location>
</feature>
<evidence type="ECO:0000259" key="6">
    <source>
        <dbReference type="Pfam" id="PF25989"/>
    </source>
</evidence>
<evidence type="ECO:0000313" key="7">
    <source>
        <dbReference type="EMBL" id="MDY7231038.1"/>
    </source>
</evidence>
<dbReference type="Pfam" id="PF25989">
    <property type="entry name" value="YknX_C"/>
    <property type="match status" value="1"/>
</dbReference>
<dbReference type="NCBIfam" id="TIGR01730">
    <property type="entry name" value="RND_mfp"/>
    <property type="match status" value="1"/>
</dbReference>
<evidence type="ECO:0000313" key="8">
    <source>
        <dbReference type="Proteomes" id="UP001291309"/>
    </source>
</evidence>
<dbReference type="EMBL" id="JAXIVS010000013">
    <property type="protein sequence ID" value="MDY7231038.1"/>
    <property type="molecule type" value="Genomic_DNA"/>
</dbReference>
<evidence type="ECO:0000259" key="3">
    <source>
        <dbReference type="Pfam" id="PF25876"/>
    </source>
</evidence>
<feature type="domain" description="Multidrug resistance protein MdtA-like barrel-sandwich hybrid" evidence="4">
    <location>
        <begin position="81"/>
        <end position="218"/>
    </location>
</feature>
<dbReference type="Pfam" id="PF25954">
    <property type="entry name" value="Beta-barrel_RND_2"/>
    <property type="match status" value="1"/>
</dbReference>
<feature type="region of interest" description="Disordered" evidence="2">
    <location>
        <begin position="25"/>
        <end position="47"/>
    </location>
</feature>
<protein>
    <submittedName>
        <fullName evidence="7">Efflux RND transporter periplasmic adaptor subunit</fullName>
    </submittedName>
</protein>
<reference evidence="7 8" key="1">
    <citation type="submission" date="2023-12" db="EMBL/GenBank/DDBJ databases">
        <title>the genome sequence of Hyalangium sp. s54d21.</title>
        <authorList>
            <person name="Zhang X."/>
        </authorList>
    </citation>
    <scope>NUCLEOTIDE SEQUENCE [LARGE SCALE GENOMIC DNA]</scope>
    <source>
        <strain evidence="8">s54d21</strain>
    </source>
</reference>
<proteinExistence type="inferred from homology"/>
<dbReference type="PANTHER" id="PTHR30469:SF15">
    <property type="entry name" value="HLYD FAMILY OF SECRETION PROTEINS"/>
    <property type="match status" value="1"/>
</dbReference>
<evidence type="ECO:0000259" key="4">
    <source>
        <dbReference type="Pfam" id="PF25917"/>
    </source>
</evidence>
<dbReference type="InterPro" id="IPR058624">
    <property type="entry name" value="MdtA-like_HH"/>
</dbReference>
<feature type="domain" description="YknX-like C-terminal permuted SH3-like" evidence="6">
    <location>
        <begin position="312"/>
        <end position="379"/>
    </location>
</feature>
<evidence type="ECO:0000256" key="2">
    <source>
        <dbReference type="SAM" id="MobiDB-lite"/>
    </source>
</evidence>
<feature type="domain" description="Multidrug resistance protein MdtA-like alpha-helical hairpin" evidence="3">
    <location>
        <begin position="122"/>
        <end position="191"/>
    </location>
</feature>
<organism evidence="7 8">
    <name type="scientific">Hyalangium rubrum</name>
    <dbReference type="NCBI Taxonomy" id="3103134"/>
    <lineage>
        <taxon>Bacteria</taxon>
        <taxon>Pseudomonadati</taxon>
        <taxon>Myxococcota</taxon>
        <taxon>Myxococcia</taxon>
        <taxon>Myxococcales</taxon>
        <taxon>Cystobacterineae</taxon>
        <taxon>Archangiaceae</taxon>
        <taxon>Hyalangium</taxon>
    </lineage>
</organism>
<dbReference type="Proteomes" id="UP001291309">
    <property type="component" value="Unassembled WGS sequence"/>
</dbReference>
<dbReference type="Gene3D" id="2.40.30.170">
    <property type="match status" value="1"/>
</dbReference>
<feature type="domain" description="CusB-like beta-barrel" evidence="5">
    <location>
        <begin position="232"/>
        <end position="302"/>
    </location>
</feature>
<comment type="caution">
    <text evidence="7">The sequence shown here is derived from an EMBL/GenBank/DDBJ whole genome shotgun (WGS) entry which is preliminary data.</text>
</comment>
<dbReference type="PROSITE" id="PS51257">
    <property type="entry name" value="PROKAR_LIPOPROTEIN"/>
    <property type="match status" value="1"/>
</dbReference>
<keyword evidence="8" id="KW-1185">Reference proteome</keyword>
<dbReference type="Gene3D" id="2.40.50.100">
    <property type="match status" value="1"/>
</dbReference>
<dbReference type="InterPro" id="IPR058637">
    <property type="entry name" value="YknX-like_C"/>
</dbReference>
<evidence type="ECO:0000256" key="1">
    <source>
        <dbReference type="ARBA" id="ARBA00009477"/>
    </source>
</evidence>
<dbReference type="Gene3D" id="2.40.420.20">
    <property type="match status" value="1"/>
</dbReference>
<dbReference type="InterPro" id="IPR006143">
    <property type="entry name" value="RND_pump_MFP"/>
</dbReference>
<feature type="compositionally biased region" description="Polar residues" evidence="2">
    <location>
        <begin position="396"/>
        <end position="406"/>
    </location>
</feature>
<dbReference type="InterPro" id="IPR058625">
    <property type="entry name" value="MdtA-like_BSH"/>
</dbReference>